<dbReference type="AlphaFoldDB" id="A0A9J6A015"/>
<dbReference type="SUPFAM" id="SSF50386">
    <property type="entry name" value="STI-like"/>
    <property type="match status" value="1"/>
</dbReference>
<proteinExistence type="predicted"/>
<reference evidence="1 2" key="1">
    <citation type="submission" date="2020-09" db="EMBL/GenBank/DDBJ databases">
        <title>De no assembly of potato wild relative species, Solanum commersonii.</title>
        <authorList>
            <person name="Cho K."/>
        </authorList>
    </citation>
    <scope>NUCLEOTIDE SEQUENCE [LARGE SCALE GENOMIC DNA]</scope>
    <source>
        <strain evidence="1">LZ3.2</strain>
        <tissue evidence="1">Leaf</tissue>
    </source>
</reference>
<name>A0A9J6A015_SOLCO</name>
<dbReference type="InterPro" id="IPR011065">
    <property type="entry name" value="Kunitz_inhibitor_STI-like_sf"/>
</dbReference>
<evidence type="ECO:0000313" key="2">
    <source>
        <dbReference type="Proteomes" id="UP000824120"/>
    </source>
</evidence>
<keyword evidence="2" id="KW-1185">Reference proteome</keyword>
<organism evidence="1 2">
    <name type="scientific">Solanum commersonii</name>
    <name type="common">Commerson's wild potato</name>
    <name type="synonym">Commerson's nightshade</name>
    <dbReference type="NCBI Taxonomy" id="4109"/>
    <lineage>
        <taxon>Eukaryota</taxon>
        <taxon>Viridiplantae</taxon>
        <taxon>Streptophyta</taxon>
        <taxon>Embryophyta</taxon>
        <taxon>Tracheophyta</taxon>
        <taxon>Spermatophyta</taxon>
        <taxon>Magnoliopsida</taxon>
        <taxon>eudicotyledons</taxon>
        <taxon>Gunneridae</taxon>
        <taxon>Pentapetalae</taxon>
        <taxon>asterids</taxon>
        <taxon>lamiids</taxon>
        <taxon>Solanales</taxon>
        <taxon>Solanaceae</taxon>
        <taxon>Solanoideae</taxon>
        <taxon>Solaneae</taxon>
        <taxon>Solanum</taxon>
    </lineage>
</organism>
<protein>
    <submittedName>
        <fullName evidence="1">Uncharacterized protein</fullName>
    </submittedName>
</protein>
<accession>A0A9J6A015</accession>
<evidence type="ECO:0000313" key="1">
    <source>
        <dbReference type="EMBL" id="KAG5617808.1"/>
    </source>
</evidence>
<dbReference type="EMBL" id="JACXVP010000003">
    <property type="protein sequence ID" value="KAG5617808.1"/>
    <property type="molecule type" value="Genomic_DNA"/>
</dbReference>
<dbReference type="Gene3D" id="2.80.10.50">
    <property type="match status" value="1"/>
</dbReference>
<sequence>MTEEAPTSLPAYNAVGIPKSFPKYEPAINLDCGRKNRVSQRRSEVRINQWMNQLVIRSSDTMRKYLLFYHEQHVWMGRIIGETSYEHFIIFSSTSPCQNARNSHRQVFDTLGRGINPRSNYRITSSLRGVLSGHVYLGHIPNSGASCLDGVFKYNSDGQRGQQSLTPCKSDFGSNSNEPYKAQIPMSLCFTPVGESILAERVYRDCPVSVNHKSTMADLTKLDIVNFDVILVIELKNSSTMPKGSFISYLKARKLVSKGCVYHLVLVNDSSVEIPHIQSVSLVKEFLEVFPDDLPGVPPEREIDFGIDLLPDTHRYLFCHIEWHQQS</sequence>
<dbReference type="Proteomes" id="UP000824120">
    <property type="component" value="Chromosome 3"/>
</dbReference>
<dbReference type="OrthoDB" id="437338at2759"/>
<gene>
    <name evidence="1" type="ORF">H5410_017632</name>
</gene>
<dbReference type="Pfam" id="PF08284">
    <property type="entry name" value="RVP_2"/>
    <property type="match status" value="1"/>
</dbReference>
<comment type="caution">
    <text evidence="1">The sequence shown here is derived from an EMBL/GenBank/DDBJ whole genome shotgun (WGS) entry which is preliminary data.</text>
</comment>